<dbReference type="Proteomes" id="UP000501793">
    <property type="component" value="Chromosome"/>
</dbReference>
<protein>
    <submittedName>
        <fullName evidence="1">Uncharacterized protein</fullName>
    </submittedName>
</protein>
<keyword evidence="2" id="KW-1185">Reference proteome</keyword>
<reference evidence="1" key="1">
    <citation type="submission" date="2020-04" db="EMBL/GenBank/DDBJ databases">
        <authorList>
            <person name="Hogendoorn C."/>
        </authorList>
    </citation>
    <scope>NUCLEOTIDE SEQUENCE</scope>
    <source>
        <strain evidence="1">FAVT5</strain>
    </source>
</reference>
<organism evidence="1 2">
    <name type="scientific">Kyrpidia spormannii</name>
    <dbReference type="NCBI Taxonomy" id="2055160"/>
    <lineage>
        <taxon>Bacteria</taxon>
        <taxon>Bacillati</taxon>
        <taxon>Bacillota</taxon>
        <taxon>Bacilli</taxon>
        <taxon>Bacillales</taxon>
        <taxon>Alicyclobacillaceae</taxon>
        <taxon>Kyrpidia</taxon>
    </lineage>
</organism>
<evidence type="ECO:0000313" key="2">
    <source>
        <dbReference type="Proteomes" id="UP000501793"/>
    </source>
</evidence>
<dbReference type="EMBL" id="LR792684">
    <property type="protein sequence ID" value="CAB3395690.1"/>
    <property type="molecule type" value="Genomic_DNA"/>
</dbReference>
<accession>A0ACA8ZEC4</accession>
<sequence>MGGFFRAVCHGRRTPADSPAARGPPRRDGDGAGPRGIRGDDPRPEGGRGSEERRPWRAFALVSGIGVELAAAVLAGVYLGRWLDRLWGTSPWMLLVGVLLGLAAGILGVVHLVQTVMGGTSRDGR</sequence>
<gene>
    <name evidence="1" type="ORF">FAVT5_3513</name>
</gene>
<proteinExistence type="predicted"/>
<name>A0ACA8ZEC4_9BACL</name>
<evidence type="ECO:0000313" key="1">
    <source>
        <dbReference type="EMBL" id="CAB3395690.1"/>
    </source>
</evidence>